<sequence>MYLLALAHDHRALHLNIDSIAALTRRLGCGRASLIGAWCDAETLRHPPGVLVLPCERVGVRPAAVEQTISVSGLWSMLCVRSPTFTGAPSWRRLHEAVVTGLLTDQPCTPSPRYRPVFSAGLPEPAVTADVTALAAAWPHVIGGPLYYSCVSGRFIQRPDAA</sequence>
<dbReference type="RefSeq" id="WP_009538760.1">
    <property type="nucleotide sequence ID" value="NZ_ANHY01000003.1"/>
</dbReference>
<gene>
    <name evidence="1" type="ORF">C882_2349</name>
</gene>
<protein>
    <submittedName>
        <fullName evidence="1">Uncharacterized protein</fullName>
    </submittedName>
</protein>
<evidence type="ECO:0000313" key="2">
    <source>
        <dbReference type="Proteomes" id="UP000009881"/>
    </source>
</evidence>
<accession>K9H3Y3</accession>
<comment type="caution">
    <text evidence="1">The sequence shown here is derived from an EMBL/GenBank/DDBJ whole genome shotgun (WGS) entry which is preliminary data.</text>
</comment>
<reference evidence="1 2" key="1">
    <citation type="journal article" date="2013" name="Genome Announc.">
        <title>Draft Genome Sequence of an Alphaproteobacterium, Caenispirillum salinarum AK4(T), Isolated from a Solar Saltern.</title>
        <authorList>
            <person name="Khatri I."/>
            <person name="Singh A."/>
            <person name="Korpole S."/>
            <person name="Pinnaka A.K."/>
            <person name="Subramanian S."/>
        </authorList>
    </citation>
    <scope>NUCLEOTIDE SEQUENCE [LARGE SCALE GENOMIC DNA]</scope>
    <source>
        <strain evidence="1 2">AK4</strain>
    </source>
</reference>
<dbReference type="EMBL" id="ANHY01000003">
    <property type="protein sequence ID" value="EKV32272.1"/>
    <property type="molecule type" value="Genomic_DNA"/>
</dbReference>
<evidence type="ECO:0000313" key="1">
    <source>
        <dbReference type="EMBL" id="EKV32272.1"/>
    </source>
</evidence>
<keyword evidence="2" id="KW-1185">Reference proteome</keyword>
<dbReference type="AlphaFoldDB" id="K9H3Y3"/>
<organism evidence="1 2">
    <name type="scientific">Caenispirillum salinarum AK4</name>
    <dbReference type="NCBI Taxonomy" id="1238182"/>
    <lineage>
        <taxon>Bacteria</taxon>
        <taxon>Pseudomonadati</taxon>
        <taxon>Pseudomonadota</taxon>
        <taxon>Alphaproteobacteria</taxon>
        <taxon>Rhodospirillales</taxon>
        <taxon>Novispirillaceae</taxon>
        <taxon>Caenispirillum</taxon>
    </lineage>
</organism>
<dbReference type="Proteomes" id="UP000009881">
    <property type="component" value="Unassembled WGS sequence"/>
</dbReference>
<dbReference type="STRING" id="1238182.C882_2349"/>
<proteinExistence type="predicted"/>
<name>K9H3Y3_9PROT</name>